<dbReference type="Proteomes" id="UP000289738">
    <property type="component" value="Chromosome A01"/>
</dbReference>
<dbReference type="GO" id="GO:0070449">
    <property type="term" value="C:elongin complex"/>
    <property type="evidence" value="ECO:0007669"/>
    <property type="project" value="InterPro"/>
</dbReference>
<dbReference type="Gene3D" id="6.10.250.3180">
    <property type="match status" value="1"/>
</dbReference>
<dbReference type="AlphaFoldDB" id="A0A445EUW4"/>
<dbReference type="STRING" id="3818.A0A445EUW4"/>
<dbReference type="GO" id="GO:0006368">
    <property type="term" value="P:transcription elongation by RNA polymerase II"/>
    <property type="evidence" value="ECO:0007669"/>
    <property type="project" value="InterPro"/>
</dbReference>
<feature type="region of interest" description="Disordered" evidence="2">
    <location>
        <begin position="301"/>
        <end position="322"/>
    </location>
</feature>
<evidence type="ECO:0000313" key="3">
    <source>
        <dbReference type="EMBL" id="RYR79298.1"/>
    </source>
</evidence>
<feature type="compositionally biased region" description="Low complexity" evidence="2">
    <location>
        <begin position="301"/>
        <end position="320"/>
    </location>
</feature>
<dbReference type="PANTHER" id="PTHR47543:SF2">
    <property type="entry name" value="RNA POLYMERASE II TRANSCRIPTION FACTOR SIII SUBUNIT A"/>
    <property type="match status" value="1"/>
</dbReference>
<sequence>MQQLNEILFISRASNKPNPTQPYPNKVHLKDYNINCAFCAFELGVKTHQRRTLASSAHPKHRVKFTLPGILLSARFDSSLSLPPRSSFDLATRFPVIMMRRGEVQLPARKLPSLVDLCVQKIIDNIRYLGNVGCVDLHLLERILPHCTVDQLIHVEKASEGADLSPVTDKLWKGFFEKQYGLNCAKEVMRRMREKKVSFKWKQLYEAKQKEIAEAEKEVSNRIRNLYKKEDAKKQSRQVQLCTKTPPSSKKRFWGGSVVDGPGYNVSNLKSNIMKKSKIEFLKSHEMKNLAVMKKNTFQRTSSSTSITRTGSTSGIGSTSKDPKSIRRMLYHFISFHQLSNNHVIAVALLDNGTFLKSVALTAPSGDT</sequence>
<comment type="caution">
    <text evidence="3">The sequence shown here is derived from an EMBL/GenBank/DDBJ whole genome shotgun (WGS) entry which is preliminary data.</text>
</comment>
<keyword evidence="1" id="KW-0175">Coiled coil</keyword>
<evidence type="ECO:0000256" key="1">
    <source>
        <dbReference type="SAM" id="Coils"/>
    </source>
</evidence>
<name>A0A445EUW4_ARAHY</name>
<proteinExistence type="predicted"/>
<organism evidence="3 4">
    <name type="scientific">Arachis hypogaea</name>
    <name type="common">Peanut</name>
    <dbReference type="NCBI Taxonomy" id="3818"/>
    <lineage>
        <taxon>Eukaryota</taxon>
        <taxon>Viridiplantae</taxon>
        <taxon>Streptophyta</taxon>
        <taxon>Embryophyta</taxon>
        <taxon>Tracheophyta</taxon>
        <taxon>Spermatophyta</taxon>
        <taxon>Magnoliopsida</taxon>
        <taxon>eudicotyledons</taxon>
        <taxon>Gunneridae</taxon>
        <taxon>Pentapetalae</taxon>
        <taxon>rosids</taxon>
        <taxon>fabids</taxon>
        <taxon>Fabales</taxon>
        <taxon>Fabaceae</taxon>
        <taxon>Papilionoideae</taxon>
        <taxon>50 kb inversion clade</taxon>
        <taxon>dalbergioids sensu lato</taxon>
        <taxon>Dalbergieae</taxon>
        <taxon>Pterocarpus clade</taxon>
        <taxon>Arachis</taxon>
    </lineage>
</organism>
<gene>
    <name evidence="3" type="ORF">Ahy_A01g004125</name>
</gene>
<protein>
    <recommendedName>
        <fullName evidence="5">Elongin-A</fullName>
    </recommendedName>
</protein>
<evidence type="ECO:0000256" key="2">
    <source>
        <dbReference type="SAM" id="MobiDB-lite"/>
    </source>
</evidence>
<dbReference type="PANTHER" id="PTHR47543">
    <property type="entry name" value="OS08G0169600 PROTEIN"/>
    <property type="match status" value="1"/>
</dbReference>
<evidence type="ECO:0008006" key="5">
    <source>
        <dbReference type="Google" id="ProtNLM"/>
    </source>
</evidence>
<dbReference type="Pfam" id="PF06881">
    <property type="entry name" value="Elongin_A"/>
    <property type="match status" value="1"/>
</dbReference>
<keyword evidence="4" id="KW-1185">Reference proteome</keyword>
<feature type="coiled-coil region" evidence="1">
    <location>
        <begin position="198"/>
        <end position="225"/>
    </location>
</feature>
<reference evidence="3 4" key="1">
    <citation type="submission" date="2019-01" db="EMBL/GenBank/DDBJ databases">
        <title>Sequencing of cultivated peanut Arachis hypogaea provides insights into genome evolution and oil improvement.</title>
        <authorList>
            <person name="Chen X."/>
        </authorList>
    </citation>
    <scope>NUCLEOTIDE SEQUENCE [LARGE SCALE GENOMIC DNA]</scope>
    <source>
        <strain evidence="4">cv. Fuhuasheng</strain>
        <tissue evidence="3">Leaves</tissue>
    </source>
</reference>
<accession>A0A445EUW4</accession>
<evidence type="ECO:0000313" key="4">
    <source>
        <dbReference type="Proteomes" id="UP000289738"/>
    </source>
</evidence>
<dbReference type="EMBL" id="SDMP01000001">
    <property type="protein sequence ID" value="RYR79298.1"/>
    <property type="molecule type" value="Genomic_DNA"/>
</dbReference>
<dbReference type="InterPro" id="IPR010684">
    <property type="entry name" value="RNA_pol_II_trans_fac_SIII_A"/>
</dbReference>